<reference evidence="1 2" key="2">
    <citation type="submission" date="2018-11" db="EMBL/GenBank/DDBJ databases">
        <authorList>
            <consortium name="Pathogen Informatics"/>
        </authorList>
    </citation>
    <scope>NUCLEOTIDE SEQUENCE [LARGE SCALE GENOMIC DNA]</scope>
</reference>
<dbReference type="Proteomes" id="UP000280834">
    <property type="component" value="Unassembled WGS sequence"/>
</dbReference>
<reference evidence="3" key="1">
    <citation type="submission" date="2017-02" db="UniProtKB">
        <authorList>
            <consortium name="WormBaseParasite"/>
        </authorList>
    </citation>
    <scope>IDENTIFICATION</scope>
</reference>
<keyword evidence="2" id="KW-1185">Reference proteome</keyword>
<proteinExistence type="predicted"/>
<accession>A0A0R3Q903</accession>
<dbReference type="AlphaFoldDB" id="A0A0R3Q903"/>
<evidence type="ECO:0000313" key="1">
    <source>
        <dbReference type="EMBL" id="VDO11847.1"/>
    </source>
</evidence>
<evidence type="ECO:0000313" key="2">
    <source>
        <dbReference type="Proteomes" id="UP000280834"/>
    </source>
</evidence>
<name>A0A0R3Q903_9BILA</name>
<organism evidence="3">
    <name type="scientific">Brugia timori</name>
    <dbReference type="NCBI Taxonomy" id="42155"/>
    <lineage>
        <taxon>Eukaryota</taxon>
        <taxon>Metazoa</taxon>
        <taxon>Ecdysozoa</taxon>
        <taxon>Nematoda</taxon>
        <taxon>Chromadorea</taxon>
        <taxon>Rhabditida</taxon>
        <taxon>Spirurina</taxon>
        <taxon>Spiruromorpha</taxon>
        <taxon>Filarioidea</taxon>
        <taxon>Onchocercidae</taxon>
        <taxon>Brugia</taxon>
    </lineage>
</organism>
<sequence>MYARFLDVSFSLRFIEIPCGPTCNTIPCTAVGISPPATLLVMILAPSPLPLPEVTTSCCNRACIISPEEDWLTVLLCNCSLVVDTGVLRCASCSSILPTTVTSCFVSPNFSI</sequence>
<dbReference type="WBParaSite" id="BTMF_0000281101-mRNA-1">
    <property type="protein sequence ID" value="BTMF_0000281101-mRNA-1"/>
    <property type="gene ID" value="BTMF_0000281101"/>
</dbReference>
<gene>
    <name evidence="1" type="ORF">BTMF_LOCUS2135</name>
</gene>
<protein>
    <submittedName>
        <fullName evidence="1 3">Uncharacterized protein</fullName>
    </submittedName>
</protein>
<dbReference type="EMBL" id="UZAG01001676">
    <property type="protein sequence ID" value="VDO11847.1"/>
    <property type="molecule type" value="Genomic_DNA"/>
</dbReference>
<evidence type="ECO:0000313" key="3">
    <source>
        <dbReference type="WBParaSite" id="BTMF_0000281101-mRNA-1"/>
    </source>
</evidence>